<dbReference type="InterPro" id="IPR012337">
    <property type="entry name" value="RNaseH-like_sf"/>
</dbReference>
<accession>A0A150PRN5</accession>
<dbReference type="Pfam" id="PF01609">
    <property type="entry name" value="DDE_Tnp_1"/>
    <property type="match status" value="1"/>
</dbReference>
<dbReference type="InterPro" id="IPR002559">
    <property type="entry name" value="Transposase_11"/>
</dbReference>
<sequence>MLAAELMARLAEQLPHRRILVVGDATYTNSSVIRARPSNVTFVGRARLDAAIYAPAPARRGGQMGRPRVRGTRLPSPAAQANAATARWRLVEVNVYKRLVTVKVMTIDALWYSVARSELVRLVVVRDFPGHIDDDVLVSTDPTMAPRDIIEHYAKRWSLETTFQENKGKLGFEEPRSRTERAVERTAPFTLLLYTLVVLWYAQSGCKLRSAQPTKAPWYSPKSSPSKTLPAFSDMLATLRRASWAERLFESGANAPTLRKHLAPLLACLDTAA</sequence>
<feature type="domain" description="Transposase IS4-like" evidence="1">
    <location>
        <begin position="5"/>
        <end position="196"/>
    </location>
</feature>
<evidence type="ECO:0000313" key="3">
    <source>
        <dbReference type="Proteomes" id="UP000075604"/>
    </source>
</evidence>
<name>A0A150PRN5_SORCE</name>
<dbReference type="SUPFAM" id="SSF53098">
    <property type="entry name" value="Ribonuclease H-like"/>
    <property type="match status" value="1"/>
</dbReference>
<organism evidence="2 3">
    <name type="scientific">Sorangium cellulosum</name>
    <name type="common">Polyangium cellulosum</name>
    <dbReference type="NCBI Taxonomy" id="56"/>
    <lineage>
        <taxon>Bacteria</taxon>
        <taxon>Pseudomonadati</taxon>
        <taxon>Myxococcota</taxon>
        <taxon>Polyangia</taxon>
        <taxon>Polyangiales</taxon>
        <taxon>Polyangiaceae</taxon>
        <taxon>Sorangium</taxon>
    </lineage>
</organism>
<gene>
    <name evidence="2" type="ORF">BE04_51135</name>
</gene>
<dbReference type="GO" id="GO:0006313">
    <property type="term" value="P:DNA transposition"/>
    <property type="evidence" value="ECO:0007669"/>
    <property type="project" value="InterPro"/>
</dbReference>
<evidence type="ECO:0000313" key="2">
    <source>
        <dbReference type="EMBL" id="KYF58385.1"/>
    </source>
</evidence>
<protein>
    <recommendedName>
        <fullName evidence="1">Transposase IS4-like domain-containing protein</fullName>
    </recommendedName>
</protein>
<dbReference type="GO" id="GO:0004803">
    <property type="term" value="F:transposase activity"/>
    <property type="evidence" value="ECO:0007669"/>
    <property type="project" value="InterPro"/>
</dbReference>
<dbReference type="Proteomes" id="UP000075604">
    <property type="component" value="Unassembled WGS sequence"/>
</dbReference>
<evidence type="ECO:0000259" key="1">
    <source>
        <dbReference type="Pfam" id="PF01609"/>
    </source>
</evidence>
<dbReference type="AlphaFoldDB" id="A0A150PRN5"/>
<dbReference type="GO" id="GO:0003677">
    <property type="term" value="F:DNA binding"/>
    <property type="evidence" value="ECO:0007669"/>
    <property type="project" value="InterPro"/>
</dbReference>
<proteinExistence type="predicted"/>
<dbReference type="EMBL" id="JELX01001609">
    <property type="protein sequence ID" value="KYF58385.1"/>
    <property type="molecule type" value="Genomic_DNA"/>
</dbReference>
<comment type="caution">
    <text evidence="2">The sequence shown here is derived from an EMBL/GenBank/DDBJ whole genome shotgun (WGS) entry which is preliminary data.</text>
</comment>
<reference evidence="2 3" key="1">
    <citation type="submission" date="2014-02" db="EMBL/GenBank/DDBJ databases">
        <title>The small core and large imbalanced accessory genome model reveals a collaborative survival strategy of Sorangium cellulosum strains in nature.</title>
        <authorList>
            <person name="Han K."/>
            <person name="Peng R."/>
            <person name="Blom J."/>
            <person name="Li Y.-Z."/>
        </authorList>
    </citation>
    <scope>NUCLEOTIDE SEQUENCE [LARGE SCALE GENOMIC DNA]</scope>
    <source>
        <strain evidence="2 3">So0157-18</strain>
    </source>
</reference>